<gene>
    <name evidence="1" type="ORF">OFUS_LOCUS6223</name>
</gene>
<protein>
    <submittedName>
        <fullName evidence="1">Uncharacterized protein</fullName>
    </submittedName>
</protein>
<dbReference type="AlphaFoldDB" id="A0A8J1TTN3"/>
<keyword evidence="2" id="KW-1185">Reference proteome</keyword>
<dbReference type="Proteomes" id="UP000749559">
    <property type="component" value="Unassembled WGS sequence"/>
</dbReference>
<proteinExistence type="predicted"/>
<dbReference type="EMBL" id="CAIIXF020000003">
    <property type="protein sequence ID" value="CAH1779412.1"/>
    <property type="molecule type" value="Genomic_DNA"/>
</dbReference>
<reference evidence="1" key="1">
    <citation type="submission" date="2022-03" db="EMBL/GenBank/DDBJ databases">
        <authorList>
            <person name="Martin C."/>
        </authorList>
    </citation>
    <scope>NUCLEOTIDE SEQUENCE</scope>
</reference>
<dbReference type="SUPFAM" id="SSF54427">
    <property type="entry name" value="NTF2-like"/>
    <property type="match status" value="1"/>
</dbReference>
<dbReference type="InterPro" id="IPR032710">
    <property type="entry name" value="NTF2-like_dom_sf"/>
</dbReference>
<dbReference type="Gene3D" id="3.10.450.50">
    <property type="match status" value="1"/>
</dbReference>
<organism evidence="1 2">
    <name type="scientific">Owenia fusiformis</name>
    <name type="common">Polychaete worm</name>
    <dbReference type="NCBI Taxonomy" id="6347"/>
    <lineage>
        <taxon>Eukaryota</taxon>
        <taxon>Metazoa</taxon>
        <taxon>Spiralia</taxon>
        <taxon>Lophotrochozoa</taxon>
        <taxon>Annelida</taxon>
        <taxon>Polychaeta</taxon>
        <taxon>Sedentaria</taxon>
        <taxon>Canalipalpata</taxon>
        <taxon>Sabellida</taxon>
        <taxon>Oweniida</taxon>
        <taxon>Oweniidae</taxon>
        <taxon>Owenia</taxon>
    </lineage>
</organism>
<evidence type="ECO:0000313" key="2">
    <source>
        <dbReference type="Proteomes" id="UP000749559"/>
    </source>
</evidence>
<dbReference type="CDD" id="cd00531">
    <property type="entry name" value="NTF2_like"/>
    <property type="match status" value="1"/>
</dbReference>
<comment type="caution">
    <text evidence="1">The sequence shown here is derived from an EMBL/GenBank/DDBJ whole genome shotgun (WGS) entry which is preliminary data.</text>
</comment>
<accession>A0A8J1TTN3</accession>
<dbReference type="Pfam" id="PF02136">
    <property type="entry name" value="NTF2"/>
    <property type="match status" value="1"/>
</dbReference>
<dbReference type="InterPro" id="IPR002075">
    <property type="entry name" value="NTF2_dom"/>
</dbReference>
<name>A0A8J1TTN3_OWEFU</name>
<evidence type="ECO:0000313" key="1">
    <source>
        <dbReference type="EMBL" id="CAH1779412.1"/>
    </source>
</evidence>
<sequence>MDVEELEKLATANHNEFDRQWNDHNRNWEKLVENFYTTDAVIYPPGSPPVTGLQDIARFFTSIPSKLHLHNSLKEVRRIGEDSYFSIFTLQVTIDDKEVDRFSTCHIWTNVNGVWKMLHDFWNSDYEKVNY</sequence>